<feature type="active site" description="Proton donor" evidence="17">
    <location>
        <position position="243"/>
    </location>
</feature>
<dbReference type="InterPro" id="IPR036318">
    <property type="entry name" value="FAD-bd_PCMH-like_sf"/>
</dbReference>
<evidence type="ECO:0000313" key="19">
    <source>
        <dbReference type="EMBL" id="PKW26321.1"/>
    </source>
</evidence>
<dbReference type="PANTHER" id="PTHR21071:SF4">
    <property type="entry name" value="UDP-N-ACETYLENOLPYRUVOYLGLUCOSAMINE REDUCTASE"/>
    <property type="match status" value="1"/>
</dbReference>
<evidence type="ECO:0000256" key="10">
    <source>
        <dbReference type="ARBA" id="ARBA00022857"/>
    </source>
</evidence>
<dbReference type="SUPFAM" id="SSF56176">
    <property type="entry name" value="FAD-binding/transporter-associated domain-like"/>
    <property type="match status" value="1"/>
</dbReference>
<dbReference type="GO" id="GO:0071949">
    <property type="term" value="F:FAD binding"/>
    <property type="evidence" value="ECO:0007669"/>
    <property type="project" value="InterPro"/>
</dbReference>
<dbReference type="NCBIfam" id="NF010478">
    <property type="entry name" value="PRK13903.1"/>
    <property type="match status" value="1"/>
</dbReference>
<dbReference type="GO" id="GO:0008360">
    <property type="term" value="P:regulation of cell shape"/>
    <property type="evidence" value="ECO:0007669"/>
    <property type="project" value="UniProtKB-KW"/>
</dbReference>
<dbReference type="HAMAP" id="MF_00037">
    <property type="entry name" value="MurB"/>
    <property type="match status" value="1"/>
</dbReference>
<evidence type="ECO:0000256" key="9">
    <source>
        <dbReference type="ARBA" id="ARBA00022827"/>
    </source>
</evidence>
<dbReference type="OrthoDB" id="9804753at2"/>
<feature type="active site" evidence="17">
    <location>
        <position position="349"/>
    </location>
</feature>
<keyword evidence="15 17" id="KW-0961">Cell wall biogenesis/degradation</keyword>
<comment type="function">
    <text evidence="2 17">Cell wall formation.</text>
</comment>
<feature type="active site" evidence="17">
    <location>
        <position position="166"/>
    </location>
</feature>
<dbReference type="InterPro" id="IPR016167">
    <property type="entry name" value="FAD-bd_PCMH_sub1"/>
</dbReference>
<comment type="cofactor">
    <cofactor evidence="1 17">
        <name>FAD</name>
        <dbReference type="ChEBI" id="CHEBI:57692"/>
    </cofactor>
</comment>
<dbReference type="Proteomes" id="UP000233781">
    <property type="component" value="Unassembled WGS sequence"/>
</dbReference>
<comment type="similarity">
    <text evidence="5 17">Belongs to the MurB family.</text>
</comment>
<evidence type="ECO:0000256" key="17">
    <source>
        <dbReference type="HAMAP-Rule" id="MF_00037"/>
    </source>
</evidence>
<protein>
    <recommendedName>
        <fullName evidence="17">UDP-N-acetylenolpyruvoylglucosamine reductase</fullName>
        <ecNumber evidence="17">1.3.1.98</ecNumber>
    </recommendedName>
    <alternativeName>
        <fullName evidence="17">UDP-N-acetylmuramate dehydrogenase</fullName>
    </alternativeName>
</protein>
<dbReference type="InterPro" id="IPR036635">
    <property type="entry name" value="MurB_C_sf"/>
</dbReference>
<evidence type="ECO:0000256" key="16">
    <source>
        <dbReference type="ARBA" id="ARBA00048914"/>
    </source>
</evidence>
<evidence type="ECO:0000256" key="12">
    <source>
        <dbReference type="ARBA" id="ARBA00022984"/>
    </source>
</evidence>
<evidence type="ECO:0000256" key="13">
    <source>
        <dbReference type="ARBA" id="ARBA00023002"/>
    </source>
</evidence>
<dbReference type="GO" id="GO:0005829">
    <property type="term" value="C:cytosol"/>
    <property type="evidence" value="ECO:0007669"/>
    <property type="project" value="TreeGrafter"/>
</dbReference>
<dbReference type="EC" id="1.3.1.98" evidence="17"/>
<dbReference type="GO" id="GO:0051301">
    <property type="term" value="P:cell division"/>
    <property type="evidence" value="ECO:0007669"/>
    <property type="project" value="UniProtKB-KW"/>
</dbReference>
<comment type="pathway">
    <text evidence="4 17">Cell wall biogenesis; peptidoglycan biosynthesis.</text>
</comment>
<keyword evidence="14 17" id="KW-0131">Cell cycle</keyword>
<evidence type="ECO:0000256" key="1">
    <source>
        <dbReference type="ARBA" id="ARBA00001974"/>
    </source>
</evidence>
<comment type="subcellular location">
    <subcellularLocation>
        <location evidence="3 17">Cytoplasm</location>
    </subcellularLocation>
</comment>
<dbReference type="Pfam" id="PF01565">
    <property type="entry name" value="FAD_binding_4"/>
    <property type="match status" value="1"/>
</dbReference>
<dbReference type="InterPro" id="IPR011601">
    <property type="entry name" value="MurB_C"/>
</dbReference>
<name>A0A2N3YHL3_9MICO</name>
<keyword evidence="20" id="KW-1185">Reference proteome</keyword>
<evidence type="ECO:0000256" key="5">
    <source>
        <dbReference type="ARBA" id="ARBA00010485"/>
    </source>
</evidence>
<keyword evidence="8 17" id="KW-0285">Flavoprotein</keyword>
<dbReference type="AlphaFoldDB" id="A0A2N3YHL3"/>
<dbReference type="SUPFAM" id="SSF56194">
    <property type="entry name" value="Uridine diphospho-N-Acetylenolpyruvylglucosamine reductase, MurB, C-terminal domain"/>
    <property type="match status" value="1"/>
</dbReference>
<dbReference type="Pfam" id="PF02873">
    <property type="entry name" value="MurB_C"/>
    <property type="match status" value="1"/>
</dbReference>
<dbReference type="InterPro" id="IPR003170">
    <property type="entry name" value="MurB"/>
</dbReference>
<dbReference type="PANTHER" id="PTHR21071">
    <property type="entry name" value="UDP-N-ACETYLENOLPYRUVOYLGLUCOSAMINE REDUCTASE"/>
    <property type="match status" value="1"/>
</dbReference>
<dbReference type="EMBL" id="PJNE01000001">
    <property type="protein sequence ID" value="PKW26321.1"/>
    <property type="molecule type" value="Genomic_DNA"/>
</dbReference>
<dbReference type="Gene3D" id="3.90.78.10">
    <property type="entry name" value="UDP-N-acetylenolpyruvoylglucosamine reductase, C-terminal domain"/>
    <property type="match status" value="1"/>
</dbReference>
<dbReference type="GO" id="GO:0008762">
    <property type="term" value="F:UDP-N-acetylmuramate dehydrogenase activity"/>
    <property type="evidence" value="ECO:0007669"/>
    <property type="project" value="UniProtKB-UniRule"/>
</dbReference>
<evidence type="ECO:0000256" key="2">
    <source>
        <dbReference type="ARBA" id="ARBA00003921"/>
    </source>
</evidence>
<keyword evidence="12 17" id="KW-0573">Peptidoglycan synthesis</keyword>
<evidence type="ECO:0000256" key="14">
    <source>
        <dbReference type="ARBA" id="ARBA00023306"/>
    </source>
</evidence>
<feature type="domain" description="FAD-binding PCMH-type" evidence="18">
    <location>
        <begin position="17"/>
        <end position="188"/>
    </location>
</feature>
<dbReference type="UniPathway" id="UPA00219"/>
<evidence type="ECO:0000256" key="15">
    <source>
        <dbReference type="ARBA" id="ARBA00023316"/>
    </source>
</evidence>
<keyword evidence="6 17" id="KW-0963">Cytoplasm</keyword>
<dbReference type="InterPro" id="IPR006094">
    <property type="entry name" value="Oxid_FAD_bind_N"/>
</dbReference>
<keyword evidence="10 17" id="KW-0521">NADP</keyword>
<dbReference type="Gene3D" id="3.30.465.10">
    <property type="match status" value="1"/>
</dbReference>
<gene>
    <name evidence="17" type="primary">murB</name>
    <name evidence="19" type="ORF">ATL31_1129</name>
</gene>
<evidence type="ECO:0000256" key="4">
    <source>
        <dbReference type="ARBA" id="ARBA00004752"/>
    </source>
</evidence>
<evidence type="ECO:0000259" key="18">
    <source>
        <dbReference type="PROSITE" id="PS51387"/>
    </source>
</evidence>
<evidence type="ECO:0000256" key="11">
    <source>
        <dbReference type="ARBA" id="ARBA00022960"/>
    </source>
</evidence>
<evidence type="ECO:0000256" key="8">
    <source>
        <dbReference type="ARBA" id="ARBA00022630"/>
    </source>
</evidence>
<dbReference type="GO" id="GO:0071555">
    <property type="term" value="P:cell wall organization"/>
    <property type="evidence" value="ECO:0007669"/>
    <property type="project" value="UniProtKB-KW"/>
</dbReference>
<organism evidence="19 20">
    <name type="scientific">Phycicoccus duodecadis</name>
    <dbReference type="NCBI Taxonomy" id="173053"/>
    <lineage>
        <taxon>Bacteria</taxon>
        <taxon>Bacillati</taxon>
        <taxon>Actinomycetota</taxon>
        <taxon>Actinomycetes</taxon>
        <taxon>Micrococcales</taxon>
        <taxon>Intrasporangiaceae</taxon>
        <taxon>Phycicoccus</taxon>
    </lineage>
</organism>
<dbReference type="Gene3D" id="3.30.43.10">
    <property type="entry name" value="Uridine Diphospho-n-acetylenolpyruvylglucosamine Reductase, domain 2"/>
    <property type="match status" value="1"/>
</dbReference>
<dbReference type="InterPro" id="IPR016169">
    <property type="entry name" value="FAD-bd_PCMH_sub2"/>
</dbReference>
<dbReference type="GO" id="GO:0009252">
    <property type="term" value="P:peptidoglycan biosynthetic process"/>
    <property type="evidence" value="ECO:0007669"/>
    <property type="project" value="UniProtKB-UniRule"/>
</dbReference>
<reference evidence="19 20" key="1">
    <citation type="submission" date="2017-12" db="EMBL/GenBank/DDBJ databases">
        <title>Sequencing the genomes of 1000 Actinobacteria strains.</title>
        <authorList>
            <person name="Klenk H.-P."/>
        </authorList>
    </citation>
    <scope>NUCLEOTIDE SEQUENCE [LARGE SCALE GENOMIC DNA]</scope>
    <source>
        <strain evidence="19 20">DSM 12806</strain>
    </source>
</reference>
<evidence type="ECO:0000256" key="7">
    <source>
        <dbReference type="ARBA" id="ARBA00022618"/>
    </source>
</evidence>
<keyword evidence="11 17" id="KW-0133">Cell shape</keyword>
<dbReference type="RefSeq" id="WP_101394905.1">
    <property type="nucleotide sequence ID" value="NZ_PJNE01000001.1"/>
</dbReference>
<accession>A0A2N3YHL3</accession>
<evidence type="ECO:0000256" key="6">
    <source>
        <dbReference type="ARBA" id="ARBA00022490"/>
    </source>
</evidence>
<proteinExistence type="inferred from homology"/>
<dbReference type="InterPro" id="IPR016166">
    <property type="entry name" value="FAD-bd_PCMH"/>
</dbReference>
<keyword evidence="9 17" id="KW-0274">FAD</keyword>
<sequence length="357" mass="37574">MRELAGEPLAGHTTMRVGGPAERMVVVETTDELVDAVREVDDADEPLLVLGGGSNLVLPDEGVAGTVVKVATRGVEVDSADQCGGASVTVAAGEPWDPFVELAVGQGWSGVEALSGIPGSTGATPVQNVGAYGQEVSQTIARVRVWDRLEEKVRTMSSHDCRFTYRHSLFKGTDRYVVLDVMFQLVLGDLSAPVRYGDLATQLGVEVGERVPLADARAAVLAQRGRRGMVLDAADHDTWSCGSFFTNPVLSEVEADELERRVTARLGADAPAPPRFAEAGGGVKTSAAWLIERAGFGKGYGMPGPAALSTKHTLAVTNRGSARAEDVVALARTVRDGVRDAFGVTLVNEPVLVGQTL</sequence>
<keyword evidence="7 17" id="KW-0132">Cell division</keyword>
<comment type="caution">
    <text evidence="19">The sequence shown here is derived from an EMBL/GenBank/DDBJ whole genome shotgun (WGS) entry which is preliminary data.</text>
</comment>
<dbReference type="PROSITE" id="PS51387">
    <property type="entry name" value="FAD_PCMH"/>
    <property type="match status" value="1"/>
</dbReference>
<comment type="catalytic activity">
    <reaction evidence="16 17">
        <text>UDP-N-acetyl-alpha-D-muramate + NADP(+) = UDP-N-acetyl-3-O-(1-carboxyvinyl)-alpha-D-glucosamine + NADPH + H(+)</text>
        <dbReference type="Rhea" id="RHEA:12248"/>
        <dbReference type="ChEBI" id="CHEBI:15378"/>
        <dbReference type="ChEBI" id="CHEBI:57783"/>
        <dbReference type="ChEBI" id="CHEBI:58349"/>
        <dbReference type="ChEBI" id="CHEBI:68483"/>
        <dbReference type="ChEBI" id="CHEBI:70757"/>
        <dbReference type="EC" id="1.3.1.98"/>
    </reaction>
</comment>
<evidence type="ECO:0000256" key="3">
    <source>
        <dbReference type="ARBA" id="ARBA00004496"/>
    </source>
</evidence>
<evidence type="ECO:0000313" key="20">
    <source>
        <dbReference type="Proteomes" id="UP000233781"/>
    </source>
</evidence>
<keyword evidence="13 17" id="KW-0560">Oxidoreductase</keyword>